<name>C8TDV7_EIMTE</name>
<proteinExistence type="predicted"/>
<feature type="signal peptide" evidence="2">
    <location>
        <begin position="1"/>
        <end position="24"/>
    </location>
</feature>
<sequence length="143" mass="16186">MQWKLIRFVATLEHLLRLLRVTLVHQCSNTPEEGHIEFHDSQQACQQIFGTEKHNGKVTAKPPPKDNLEEPSISSPSRKRQREIYSQAAAMLKLKCANPGADRVFMESLPAIYHKKGPGVPSERSIIGSIDELSHRVPERRLA</sequence>
<accession>C8TDV7</accession>
<keyword evidence="2" id="KW-0732">Signal</keyword>
<protein>
    <submittedName>
        <fullName evidence="3">Uncharacterized protein</fullName>
    </submittedName>
</protein>
<feature type="chain" id="PRO_5002992472" evidence="2">
    <location>
        <begin position="25"/>
        <end position="143"/>
    </location>
</feature>
<reference evidence="3 4" key="1">
    <citation type="journal article" date="2007" name="Genome Res.">
        <title>Sequencing and analysis of chromosome 1 of Eimeria tenella reveals a unique segmental organization.</title>
        <authorList>
            <person name="Ling K.H."/>
            <person name="Rajandream M.A."/>
            <person name="Rivailler P."/>
            <person name="Ivens A."/>
            <person name="Yap S.J."/>
            <person name="Madeira A.M.B.N."/>
            <person name="Mungall K."/>
            <person name="Billington K."/>
            <person name="Yee W.Y."/>
            <person name="Bankier A.T."/>
            <person name="Carroll F."/>
            <person name="Durham A.M."/>
            <person name="Peters N."/>
            <person name="Loo S.S."/>
            <person name="Mat-Isa M.N."/>
            <person name="Novaes J."/>
            <person name="Quail M."/>
            <person name="Rosli R."/>
            <person name="Shamsudin M.N."/>
            <person name="Sobreira T.J.P."/>
            <person name="Tivey A.R."/>
            <person name="Wai S.F."/>
            <person name="White S."/>
            <person name="Wu X."/>
            <person name="Kerhornou A.X."/>
            <person name="Blake D."/>
            <person name="Mohamed R."/>
            <person name="Shirley M."/>
            <person name="Gruber A."/>
            <person name="Berriman M."/>
            <person name="Tomley F."/>
            <person name="Dear P.H."/>
            <person name="Wan K.L."/>
        </authorList>
    </citation>
    <scope>NUCLEOTIDE SEQUENCE [LARGE SCALE GENOMIC DNA]</scope>
    <source>
        <strain evidence="3 4">Houghton</strain>
    </source>
</reference>
<dbReference type="Proteomes" id="UP000243681">
    <property type="component" value="Chromosome 1"/>
</dbReference>
<evidence type="ECO:0000313" key="4">
    <source>
        <dbReference type="Proteomes" id="UP000243681"/>
    </source>
</evidence>
<gene>
    <name evidence="3" type="ORF">e2017b09.tmp0091</name>
</gene>
<dbReference type="AlphaFoldDB" id="C8TDV7"/>
<evidence type="ECO:0000256" key="2">
    <source>
        <dbReference type="SAM" id="SignalP"/>
    </source>
</evidence>
<evidence type="ECO:0000256" key="1">
    <source>
        <dbReference type="SAM" id="MobiDB-lite"/>
    </source>
</evidence>
<evidence type="ECO:0000313" key="3">
    <source>
        <dbReference type="EMBL" id="CAK51443.1"/>
    </source>
</evidence>
<dbReference type="EMBL" id="AM269894">
    <property type="protein sequence ID" value="CAK51443.1"/>
    <property type="molecule type" value="Genomic_DNA"/>
</dbReference>
<feature type="region of interest" description="Disordered" evidence="1">
    <location>
        <begin position="50"/>
        <end position="81"/>
    </location>
</feature>
<organism evidence="3 4">
    <name type="scientific">Eimeria tenella</name>
    <name type="common">Coccidian parasite</name>
    <dbReference type="NCBI Taxonomy" id="5802"/>
    <lineage>
        <taxon>Eukaryota</taxon>
        <taxon>Sar</taxon>
        <taxon>Alveolata</taxon>
        <taxon>Apicomplexa</taxon>
        <taxon>Conoidasida</taxon>
        <taxon>Coccidia</taxon>
        <taxon>Eucoccidiorida</taxon>
        <taxon>Eimeriorina</taxon>
        <taxon>Eimeriidae</taxon>
        <taxon>Eimeria</taxon>
    </lineage>
</organism>